<evidence type="ECO:0000256" key="3">
    <source>
        <dbReference type="ARBA" id="ARBA00010169"/>
    </source>
</evidence>
<feature type="transmembrane region" description="Helical" evidence="12">
    <location>
        <begin position="1102"/>
        <end position="1121"/>
    </location>
</feature>
<evidence type="ECO:0000256" key="9">
    <source>
        <dbReference type="ARBA" id="ARBA00022989"/>
    </source>
</evidence>
<dbReference type="GO" id="GO:0006629">
    <property type="term" value="P:lipid metabolic process"/>
    <property type="evidence" value="ECO:0007669"/>
    <property type="project" value="UniProtKB-KW"/>
</dbReference>
<gene>
    <name evidence="13" type="ORF">M513_10441</name>
</gene>
<proteinExistence type="inferred from homology"/>
<dbReference type="GO" id="GO:0022857">
    <property type="term" value="F:transmembrane transporter activity"/>
    <property type="evidence" value="ECO:0007669"/>
    <property type="project" value="InterPro"/>
</dbReference>
<dbReference type="InterPro" id="IPR036259">
    <property type="entry name" value="MFS_trans_sf"/>
</dbReference>
<keyword evidence="6" id="KW-0949">S-adenosyl-L-methionine</keyword>
<feature type="transmembrane region" description="Helical" evidence="12">
    <location>
        <begin position="1150"/>
        <end position="1170"/>
    </location>
</feature>
<evidence type="ECO:0000256" key="8">
    <source>
        <dbReference type="ARBA" id="ARBA00022824"/>
    </source>
</evidence>
<evidence type="ECO:0000256" key="12">
    <source>
        <dbReference type="SAM" id="Phobius"/>
    </source>
</evidence>
<dbReference type="Pfam" id="PF05571">
    <property type="entry name" value="JAMP"/>
    <property type="match status" value="1"/>
</dbReference>
<dbReference type="Pfam" id="PF03091">
    <property type="entry name" value="CutA1"/>
    <property type="match status" value="1"/>
</dbReference>
<dbReference type="InterPro" id="IPR049680">
    <property type="entry name" value="FLVCR1-2_SLC49-like"/>
</dbReference>
<organism evidence="13 14">
    <name type="scientific">Trichuris suis</name>
    <name type="common">pig whipworm</name>
    <dbReference type="NCBI Taxonomy" id="68888"/>
    <lineage>
        <taxon>Eukaryota</taxon>
        <taxon>Metazoa</taxon>
        <taxon>Ecdysozoa</taxon>
        <taxon>Nematoda</taxon>
        <taxon>Enoplea</taxon>
        <taxon>Dorylaimia</taxon>
        <taxon>Trichinellida</taxon>
        <taxon>Trichuridae</taxon>
        <taxon>Trichuris</taxon>
    </lineage>
</organism>
<sequence length="1662" mass="184849">MRLASRGVFSVAYVTVPNEEVAKKLARSLVEKKLAACVNVIPGLKSIYEWKGAIEEDSELLLMIKTRTSMIEELSAYVRANHPYSVAEVIALPVIVPSKVFSLDLPFLSEADDCSVYFAFSLLLSCILTVPQCFGQMDDADSEYKAAEEYWKAIQPNVKGMLGGLDKLSGIDITGSRQFLDKVVAKLNLRKRYALDCGCGIGRVTKAVLSRVFAQIDMVDVTKEFLDASADYMGFRVNGKVVEKFCCGLQHFVPPANRYDLIWIQWVSGQLTDNDLKQFLLRCKSALSSDGGAIVLKENISSTEKPLFDELDHSVTRSRDYLLRLFGERLLYVQLSPVNVFTFYGLEGYLVNCWSYCGNLKNYAGSMPAALDQTIHFVLSGKQLQQSCSAPVHTAKESVCGYEWYVECRKSEQQNEIELLLLAVPCDDCDAFELLVDYEMTACVDNVRAKLVVDCEIINSRYISEEDCSPVLRVSGICCALEQTKDCSLSVRIVVRELLTVRRDDLTVETDQDNFMFLAATKVFYVNLRYLASFGSIKFNDLLERSKRGLRRIVVLSASPDELDIFLSALCRYGRPVITSRNWLTVLSLSLEFGVDSLVRLCEAFLINAKGIHVVRKLEYSLEYKLPYLTSTVVRQIQNDELTALELLHQYLESNSEELSQMDPAVLKAFGENFPAPWKSLNCICKGMKRLRALFSSALSGRSEEADQAVPMATDAVYCPPVVVVDEAEPCRDKEFSPVSVADGAEVLKSYKRRWFVLLVISLLNASNTMSWIAYAPVANFVDTYYGKQTSNFLSFTFILWAIPVGFLAIWSAGRFGLRLAVFLASWFNFVGAVLRILSCVPDLSQQGRFAMVVLGQCVAACCYPFIMFLPTKVAADWFPPSQRTIANVIATLCNPVGILIANFMSPKLVVDLSGIVLLHGVLVLPAALVCLMTTIGIRTSTPPLPPSHSAAAESLSFKLGLRKAFRSRTYLLLLLALGTGIGTFNTLYTVMQQLLCSRGYGNEFAGLCCVLMNVSGLVGSVLVGYFVDRTKLFVETIKVAFCLAVLSGISFTMVSLQYNLPAAVIGCAMAFGFFGVAVYPLGFEMGAECMFPVAETTSAGLITFAGQLGSITFIPIMQFLSSPMKGAASKWQVCTAPDEADVPAYDMTLPMMLMVGLSSIVACIFVICFRPKYRRMNVDRQGKVVVEQNAVRVAPREGILEIKTVFVSAWLVPDLSVRSFPANFIFKTCFGVGACSFPTANVSTVVEKESSIVRGLMYDVWLDLTVFPDGEARTAGMFMLVSKCHDYSGFVWYESKRSGTLTFSSTLVRWCRLAYRLPWILLGFINEEERVVLHLLDNLVVHRQNDCRMLQVEIQSNKLTISKASVRFVPRVRCGRVIIFVLHPNPTMVHTFPRCPGDYCGRTMDASGNLSDCGACEWGTRADQRDICVRCELEPTMYHWLYLNFMAFLPFLHHCAFAAMTMSRKQLSSSVIGSQILASAIECVLAGLASLLMVDPFGSLHFRTCGVKRMADWYTVFYNPVIDYTETIYCTQEAVYPLYFLPFLYYLLSLVAMIFVRPAVLYAFNVKKDDVSDAIYAALYLYPALIVLHAVLCGIIYSAFPFVLLFAAICLNAIHLALYPEQSAKAILKSAWQSRQNLASAITLLLIYTDAILSISALPTL</sequence>
<feature type="transmembrane region" description="Helical" evidence="12">
    <location>
        <begin position="1639"/>
        <end position="1659"/>
    </location>
</feature>
<dbReference type="InterPro" id="IPR004323">
    <property type="entry name" value="Ion_tolerance_CutA"/>
</dbReference>
<dbReference type="SUPFAM" id="SSF54913">
    <property type="entry name" value="GlnB-like"/>
    <property type="match status" value="1"/>
</dbReference>
<feature type="transmembrane region" description="Helical" evidence="12">
    <location>
        <begin position="1005"/>
        <end position="1028"/>
    </location>
</feature>
<evidence type="ECO:0000256" key="7">
    <source>
        <dbReference type="ARBA" id="ARBA00022692"/>
    </source>
</evidence>
<keyword evidence="11 12" id="KW-0472">Membrane</keyword>
<feature type="transmembrane region" description="Helical" evidence="12">
    <location>
        <begin position="1063"/>
        <end position="1082"/>
    </location>
</feature>
<dbReference type="GO" id="GO:0008276">
    <property type="term" value="F:protein methyltransferase activity"/>
    <property type="evidence" value="ECO:0007669"/>
    <property type="project" value="UniProtKB-ARBA"/>
</dbReference>
<dbReference type="SUPFAM" id="SSF53335">
    <property type="entry name" value="S-adenosyl-L-methionine-dependent methyltransferases"/>
    <property type="match status" value="1"/>
</dbReference>
<dbReference type="CDD" id="cd17399">
    <property type="entry name" value="MFS_MFSD7"/>
    <property type="match status" value="1"/>
</dbReference>
<protein>
    <submittedName>
        <fullName evidence="13">Uncharacterized protein</fullName>
    </submittedName>
</protein>
<feature type="transmembrane region" description="Helical" evidence="12">
    <location>
        <begin position="820"/>
        <end position="838"/>
    </location>
</feature>
<evidence type="ECO:0000256" key="11">
    <source>
        <dbReference type="ARBA" id="ARBA00023136"/>
    </source>
</evidence>
<feature type="transmembrane region" description="Helical" evidence="12">
    <location>
        <begin position="1040"/>
        <end position="1057"/>
    </location>
</feature>
<accession>A0A085LUL1</accession>
<dbReference type="InterPro" id="IPR029063">
    <property type="entry name" value="SAM-dependent_MTases_sf"/>
</dbReference>
<keyword evidence="7 12" id="KW-0812">Transmembrane</keyword>
<comment type="similarity">
    <text evidence="2">Belongs to the methyltransferase superfamily. NTM1 family.</text>
</comment>
<feature type="transmembrane region" description="Helical" evidence="12">
    <location>
        <begin position="793"/>
        <end position="813"/>
    </location>
</feature>
<keyword evidence="4" id="KW-0489">Methyltransferase</keyword>
<dbReference type="GO" id="GO:0032259">
    <property type="term" value="P:methylation"/>
    <property type="evidence" value="ECO:0007669"/>
    <property type="project" value="UniProtKB-KW"/>
</dbReference>
<dbReference type="InterPro" id="IPR008576">
    <property type="entry name" value="MeTrfase_NTM1"/>
</dbReference>
<dbReference type="GO" id="GO:0010038">
    <property type="term" value="P:response to metal ion"/>
    <property type="evidence" value="ECO:0007669"/>
    <property type="project" value="InterPro"/>
</dbReference>
<dbReference type="Pfam" id="PF05891">
    <property type="entry name" value="Methyltransf_PK"/>
    <property type="match status" value="1"/>
</dbReference>
<dbReference type="InterPro" id="IPR015867">
    <property type="entry name" value="N-reg_PII/ATP_PRibTrfase_C"/>
</dbReference>
<keyword evidence="14" id="KW-1185">Reference proteome</keyword>
<dbReference type="InterPro" id="IPR009617">
    <property type="entry name" value="Seipin"/>
</dbReference>
<evidence type="ECO:0000313" key="14">
    <source>
        <dbReference type="Proteomes" id="UP000030764"/>
    </source>
</evidence>
<dbReference type="EMBL" id="KL363287">
    <property type="protein sequence ID" value="KFD48657.1"/>
    <property type="molecule type" value="Genomic_DNA"/>
</dbReference>
<evidence type="ECO:0000256" key="2">
    <source>
        <dbReference type="ARBA" id="ARBA00009059"/>
    </source>
</evidence>
<evidence type="ECO:0000256" key="6">
    <source>
        <dbReference type="ARBA" id="ARBA00022691"/>
    </source>
</evidence>
<feature type="transmembrane region" description="Helical" evidence="12">
    <location>
        <begin position="1473"/>
        <end position="1495"/>
    </location>
</feature>
<feature type="transmembrane region" description="Helical" evidence="12">
    <location>
        <begin position="917"/>
        <end position="938"/>
    </location>
</feature>
<name>A0A085LUL1_9BILA</name>
<dbReference type="GO" id="GO:0006986">
    <property type="term" value="P:response to unfolded protein"/>
    <property type="evidence" value="ECO:0007669"/>
    <property type="project" value="InterPro"/>
</dbReference>
<dbReference type="CDD" id="cd02440">
    <property type="entry name" value="AdoMet_MTases"/>
    <property type="match status" value="1"/>
</dbReference>
<dbReference type="PANTHER" id="PTHR10924:SF6">
    <property type="entry name" value="SOLUTE CARRIER FAMILY 49 MEMBER A3"/>
    <property type="match status" value="1"/>
</dbReference>
<feature type="transmembrane region" description="Helical" evidence="12">
    <location>
        <begin position="1441"/>
        <end position="1461"/>
    </location>
</feature>
<keyword evidence="9 12" id="KW-1133">Transmembrane helix</keyword>
<feature type="transmembrane region" description="Helical" evidence="12">
    <location>
        <begin position="755"/>
        <end position="773"/>
    </location>
</feature>
<comment type="similarity">
    <text evidence="3">Belongs to the CutA family.</text>
</comment>
<dbReference type="Pfam" id="PF07690">
    <property type="entry name" value="MFS_1"/>
    <property type="match status" value="1"/>
</dbReference>
<dbReference type="Proteomes" id="UP000030764">
    <property type="component" value="Unassembled WGS sequence"/>
</dbReference>
<dbReference type="CDD" id="cd23995">
    <property type="entry name" value="Seipin_BSCL2_like"/>
    <property type="match status" value="1"/>
</dbReference>
<dbReference type="PANTHER" id="PTHR10924">
    <property type="entry name" value="MAJOR FACILITATOR SUPERFAMILY PROTEIN-RELATED"/>
    <property type="match status" value="1"/>
</dbReference>
<dbReference type="GO" id="GO:0005789">
    <property type="term" value="C:endoplasmic reticulum membrane"/>
    <property type="evidence" value="ECO:0007669"/>
    <property type="project" value="UniProtKB-SubCell"/>
</dbReference>
<evidence type="ECO:0000313" key="13">
    <source>
        <dbReference type="EMBL" id="KFD48657.1"/>
    </source>
</evidence>
<feature type="transmembrane region" description="Helical" evidence="12">
    <location>
        <begin position="850"/>
        <end position="874"/>
    </location>
</feature>
<dbReference type="InterPro" id="IPR011322">
    <property type="entry name" value="N-reg_PII-like_a/b"/>
</dbReference>
<evidence type="ECO:0000256" key="10">
    <source>
        <dbReference type="ARBA" id="ARBA00023098"/>
    </source>
</evidence>
<keyword evidence="8" id="KW-0256">Endoplasmic reticulum</keyword>
<dbReference type="Gene3D" id="1.20.1250.20">
    <property type="entry name" value="MFS general substrate transporter like domains"/>
    <property type="match status" value="1"/>
</dbReference>
<dbReference type="Pfam" id="PF06775">
    <property type="entry name" value="Seipin"/>
    <property type="match status" value="1"/>
</dbReference>
<dbReference type="Gene3D" id="3.40.50.150">
    <property type="entry name" value="Vaccinia Virus protein VP39"/>
    <property type="match status" value="1"/>
</dbReference>
<keyword evidence="5" id="KW-0808">Transferase</keyword>
<reference evidence="13 14" key="1">
    <citation type="journal article" date="2014" name="Nat. Genet.">
        <title>Genome and transcriptome of the porcine whipworm Trichuris suis.</title>
        <authorList>
            <person name="Jex A.R."/>
            <person name="Nejsum P."/>
            <person name="Schwarz E.M."/>
            <person name="Hu L."/>
            <person name="Young N.D."/>
            <person name="Hall R.S."/>
            <person name="Korhonen P.K."/>
            <person name="Liao S."/>
            <person name="Thamsborg S."/>
            <person name="Xia J."/>
            <person name="Xu P."/>
            <person name="Wang S."/>
            <person name="Scheerlinck J.P."/>
            <person name="Hofmann A."/>
            <person name="Sternberg P.W."/>
            <person name="Wang J."/>
            <person name="Gasser R.B."/>
        </authorList>
    </citation>
    <scope>NUCLEOTIDE SEQUENCE [LARGE SCALE GENOMIC DNA]</scope>
    <source>
        <strain evidence="13">DCEP-RM93M</strain>
    </source>
</reference>
<dbReference type="InterPro" id="IPR011701">
    <property type="entry name" value="MFS"/>
</dbReference>
<evidence type="ECO:0000256" key="1">
    <source>
        <dbReference type="ARBA" id="ARBA00004477"/>
    </source>
</evidence>
<dbReference type="InterPro" id="IPR008485">
    <property type="entry name" value="JAMP"/>
</dbReference>
<comment type="subcellular location">
    <subcellularLocation>
        <location evidence="1">Endoplasmic reticulum membrane</location>
        <topology evidence="1">Multi-pass membrane protein</topology>
    </subcellularLocation>
</comment>
<evidence type="ECO:0000256" key="5">
    <source>
        <dbReference type="ARBA" id="ARBA00022679"/>
    </source>
</evidence>
<dbReference type="SUPFAM" id="SSF103473">
    <property type="entry name" value="MFS general substrate transporter"/>
    <property type="match status" value="1"/>
</dbReference>
<feature type="transmembrane region" description="Helical" evidence="12">
    <location>
        <begin position="1585"/>
        <end position="1618"/>
    </location>
</feature>
<dbReference type="Gene3D" id="3.30.70.120">
    <property type="match status" value="1"/>
</dbReference>
<feature type="transmembrane region" description="Helical" evidence="12">
    <location>
        <begin position="971"/>
        <end position="993"/>
    </location>
</feature>
<evidence type="ECO:0000256" key="4">
    <source>
        <dbReference type="ARBA" id="ARBA00022603"/>
    </source>
</evidence>
<dbReference type="GO" id="GO:0140042">
    <property type="term" value="P:lipid droplet formation"/>
    <property type="evidence" value="ECO:0007669"/>
    <property type="project" value="UniProtKB-ARBA"/>
</dbReference>
<keyword evidence="10" id="KW-0443">Lipid metabolism</keyword>
<feature type="transmembrane region" description="Helical" evidence="12">
    <location>
        <begin position="1544"/>
        <end position="1565"/>
    </location>
</feature>